<dbReference type="EMBL" id="UOFU01000378">
    <property type="protein sequence ID" value="VAX04371.1"/>
    <property type="molecule type" value="Genomic_DNA"/>
</dbReference>
<sequence length="132" mass="13817">MTKVSKAALIRAAAVVGVVVLAGCSKEPEELPVSFSKDVMPVLQKHCSECHLPGGVGEVASGLDLSSYENTMKGTKFGAIVRPGDSTSSTLSILTEGRADPSINMPHGDRPPLSKEETGIIAKWINQGAENN</sequence>
<dbReference type="SUPFAM" id="SSF46626">
    <property type="entry name" value="Cytochrome c"/>
    <property type="match status" value="1"/>
</dbReference>
<protein>
    <recommendedName>
        <fullName evidence="2">Cytochrome C Planctomycete-type domain-containing protein</fullName>
    </recommendedName>
</protein>
<reference evidence="3" key="1">
    <citation type="submission" date="2018-06" db="EMBL/GenBank/DDBJ databases">
        <authorList>
            <person name="Zhirakovskaya E."/>
        </authorList>
    </citation>
    <scope>NUCLEOTIDE SEQUENCE</scope>
</reference>
<dbReference type="InterPro" id="IPR011429">
    <property type="entry name" value="Cyt_c_Planctomycete-type"/>
</dbReference>
<evidence type="ECO:0000256" key="1">
    <source>
        <dbReference type="SAM" id="MobiDB-lite"/>
    </source>
</evidence>
<evidence type="ECO:0000313" key="3">
    <source>
        <dbReference type="EMBL" id="VAX04371.1"/>
    </source>
</evidence>
<dbReference type="PANTHER" id="PTHR35889">
    <property type="entry name" value="CYCLOINULO-OLIGOSACCHARIDE FRUCTANOTRANSFERASE-RELATED"/>
    <property type="match status" value="1"/>
</dbReference>
<organism evidence="3">
    <name type="scientific">hydrothermal vent metagenome</name>
    <dbReference type="NCBI Taxonomy" id="652676"/>
    <lineage>
        <taxon>unclassified sequences</taxon>
        <taxon>metagenomes</taxon>
        <taxon>ecological metagenomes</taxon>
    </lineage>
</organism>
<gene>
    <name evidence="3" type="ORF">MNBD_GAMMA20-154</name>
</gene>
<dbReference type="GO" id="GO:0009055">
    <property type="term" value="F:electron transfer activity"/>
    <property type="evidence" value="ECO:0007669"/>
    <property type="project" value="InterPro"/>
</dbReference>
<dbReference type="Pfam" id="PF07635">
    <property type="entry name" value="PSCyt1"/>
    <property type="match status" value="1"/>
</dbReference>
<accession>A0A3B1ARK0</accession>
<dbReference type="PROSITE" id="PS51257">
    <property type="entry name" value="PROKAR_LIPOPROTEIN"/>
    <property type="match status" value="1"/>
</dbReference>
<name>A0A3B1ARK0_9ZZZZ</name>
<dbReference type="PANTHER" id="PTHR35889:SF3">
    <property type="entry name" value="F-BOX DOMAIN-CONTAINING PROTEIN"/>
    <property type="match status" value="1"/>
</dbReference>
<feature type="compositionally biased region" description="Basic and acidic residues" evidence="1">
    <location>
        <begin position="107"/>
        <end position="117"/>
    </location>
</feature>
<dbReference type="GO" id="GO:0020037">
    <property type="term" value="F:heme binding"/>
    <property type="evidence" value="ECO:0007669"/>
    <property type="project" value="InterPro"/>
</dbReference>
<evidence type="ECO:0000259" key="2">
    <source>
        <dbReference type="Pfam" id="PF07635"/>
    </source>
</evidence>
<dbReference type="InterPro" id="IPR036909">
    <property type="entry name" value="Cyt_c-like_dom_sf"/>
</dbReference>
<feature type="domain" description="Cytochrome C Planctomycete-type" evidence="2">
    <location>
        <begin position="47"/>
        <end position="106"/>
    </location>
</feature>
<proteinExistence type="predicted"/>
<dbReference type="AlphaFoldDB" id="A0A3B1ARK0"/>
<feature type="region of interest" description="Disordered" evidence="1">
    <location>
        <begin position="96"/>
        <end position="117"/>
    </location>
</feature>